<name>A0ACB6QNG8_9PLEO</name>
<dbReference type="EMBL" id="MU003519">
    <property type="protein sequence ID" value="KAF2467660.1"/>
    <property type="molecule type" value="Genomic_DNA"/>
</dbReference>
<gene>
    <name evidence="1" type="ORF">BDR25DRAFT_305427</name>
</gene>
<keyword evidence="2" id="KW-1185">Reference proteome</keyword>
<proteinExistence type="predicted"/>
<evidence type="ECO:0000313" key="2">
    <source>
        <dbReference type="Proteomes" id="UP000799755"/>
    </source>
</evidence>
<reference evidence="1" key="1">
    <citation type="journal article" date="2020" name="Stud. Mycol.">
        <title>101 Dothideomycetes genomes: a test case for predicting lifestyles and emergence of pathogens.</title>
        <authorList>
            <person name="Haridas S."/>
            <person name="Albert R."/>
            <person name="Binder M."/>
            <person name="Bloem J."/>
            <person name="Labutti K."/>
            <person name="Salamov A."/>
            <person name="Andreopoulos B."/>
            <person name="Baker S."/>
            <person name="Barry K."/>
            <person name="Bills G."/>
            <person name="Bluhm B."/>
            <person name="Cannon C."/>
            <person name="Castanera R."/>
            <person name="Culley D."/>
            <person name="Daum C."/>
            <person name="Ezra D."/>
            <person name="Gonzalez J."/>
            <person name="Henrissat B."/>
            <person name="Kuo A."/>
            <person name="Liang C."/>
            <person name="Lipzen A."/>
            <person name="Lutzoni F."/>
            <person name="Magnuson J."/>
            <person name="Mondo S."/>
            <person name="Nolan M."/>
            <person name="Ohm R."/>
            <person name="Pangilinan J."/>
            <person name="Park H.-J."/>
            <person name="Ramirez L."/>
            <person name="Alfaro M."/>
            <person name="Sun H."/>
            <person name="Tritt A."/>
            <person name="Yoshinaga Y."/>
            <person name="Zwiers L.-H."/>
            <person name="Turgeon B."/>
            <person name="Goodwin S."/>
            <person name="Spatafora J."/>
            <person name="Crous P."/>
            <person name="Grigoriev I."/>
        </authorList>
    </citation>
    <scope>NUCLEOTIDE SEQUENCE</scope>
    <source>
        <strain evidence="1">ATCC 200398</strain>
    </source>
</reference>
<comment type="caution">
    <text evidence="1">The sequence shown here is derived from an EMBL/GenBank/DDBJ whole genome shotgun (WGS) entry which is preliminary data.</text>
</comment>
<evidence type="ECO:0000313" key="1">
    <source>
        <dbReference type="EMBL" id="KAF2467660.1"/>
    </source>
</evidence>
<accession>A0ACB6QNG8</accession>
<dbReference type="Proteomes" id="UP000799755">
    <property type="component" value="Unassembled WGS sequence"/>
</dbReference>
<organism evidence="1 2">
    <name type="scientific">Lindgomyces ingoldianus</name>
    <dbReference type="NCBI Taxonomy" id="673940"/>
    <lineage>
        <taxon>Eukaryota</taxon>
        <taxon>Fungi</taxon>
        <taxon>Dikarya</taxon>
        <taxon>Ascomycota</taxon>
        <taxon>Pezizomycotina</taxon>
        <taxon>Dothideomycetes</taxon>
        <taxon>Pleosporomycetidae</taxon>
        <taxon>Pleosporales</taxon>
        <taxon>Lindgomycetaceae</taxon>
        <taxon>Lindgomyces</taxon>
    </lineage>
</organism>
<sequence length="55" mass="5903">MAYSRLFTTRSLTLFSVLSLGGGYIMLKSRVLASKQKERAAGDYSVSVDRSGGGI</sequence>
<protein>
    <submittedName>
        <fullName evidence="1">Uncharacterized protein</fullName>
    </submittedName>
</protein>